<keyword evidence="4" id="KW-1185">Reference proteome</keyword>
<gene>
    <name evidence="3" type="ORF">B0I35DRAFT_146886</name>
</gene>
<evidence type="ECO:0000256" key="1">
    <source>
        <dbReference type="SAM" id="MobiDB-lite"/>
    </source>
</evidence>
<reference evidence="3" key="1">
    <citation type="journal article" date="2021" name="Nat. Commun.">
        <title>Genetic determinants of endophytism in the Arabidopsis root mycobiome.</title>
        <authorList>
            <person name="Mesny F."/>
            <person name="Miyauchi S."/>
            <person name="Thiergart T."/>
            <person name="Pickel B."/>
            <person name="Atanasova L."/>
            <person name="Karlsson M."/>
            <person name="Huettel B."/>
            <person name="Barry K.W."/>
            <person name="Haridas S."/>
            <person name="Chen C."/>
            <person name="Bauer D."/>
            <person name="Andreopoulos W."/>
            <person name="Pangilinan J."/>
            <person name="LaButti K."/>
            <person name="Riley R."/>
            <person name="Lipzen A."/>
            <person name="Clum A."/>
            <person name="Drula E."/>
            <person name="Henrissat B."/>
            <person name="Kohler A."/>
            <person name="Grigoriev I.V."/>
            <person name="Martin F.M."/>
            <person name="Hacquard S."/>
        </authorList>
    </citation>
    <scope>NUCLEOTIDE SEQUENCE</scope>
    <source>
        <strain evidence="3">MPI-CAGE-CH-0235</strain>
    </source>
</reference>
<evidence type="ECO:0000259" key="2">
    <source>
        <dbReference type="SMART" id="SM01373"/>
    </source>
</evidence>
<dbReference type="SMART" id="SM01373">
    <property type="entry name" value="MAGE"/>
    <property type="match status" value="1"/>
</dbReference>
<protein>
    <submittedName>
        <fullName evidence="3">MAGE family-domain-containing protein</fullName>
    </submittedName>
</protein>
<dbReference type="PANTHER" id="PTHR11736:SF14">
    <property type="entry name" value="NSE3 HOMOLOG, SMC5-SMC6 COMPLEX COMPONENT"/>
    <property type="match status" value="1"/>
</dbReference>
<feature type="region of interest" description="Disordered" evidence="1">
    <location>
        <begin position="1"/>
        <end position="55"/>
    </location>
</feature>
<dbReference type="InterPro" id="IPR037445">
    <property type="entry name" value="MAGE"/>
</dbReference>
<dbReference type="InterPro" id="IPR002190">
    <property type="entry name" value="MHD_dom"/>
</dbReference>
<name>A0A8K0SFH9_9HYPO</name>
<dbReference type="GO" id="GO:0005634">
    <property type="term" value="C:nucleus"/>
    <property type="evidence" value="ECO:0007669"/>
    <property type="project" value="TreeGrafter"/>
</dbReference>
<feature type="compositionally biased region" description="Gly residues" evidence="1">
    <location>
        <begin position="299"/>
        <end position="308"/>
    </location>
</feature>
<proteinExistence type="predicted"/>
<dbReference type="GO" id="GO:0006281">
    <property type="term" value="P:DNA repair"/>
    <property type="evidence" value="ECO:0007669"/>
    <property type="project" value="TreeGrafter"/>
</dbReference>
<sequence length="308" mass="34945">MPPSQRRRRDVVEDDDMEEEQRPRQRQNRDETEDDASMGSDEDTTMGGLSGNGEDDQLAKKLVRYAISCEYARTPIKRDGIREKVLGNQSRSFRRIFSLAQHQLRSAWGMELRELPTREKMSLHERRQAMKSNSQPKLGSRSYILTSTLPDAYRDPAILCPSKTPSAEAEATYVAFYTMMVSLIWLNSGELSDQKLRRYLMRLNADQNVSTEKTEMTLKKMERQGYVIKKTERPPVGQDGEQSVSWLVGPRAKEEIGLDGVLGMTREVYGDSNPELEKKLRASLGIRENADEDGSTSRNGGGRMAEGD</sequence>
<feature type="compositionally biased region" description="Acidic residues" evidence="1">
    <location>
        <begin position="31"/>
        <end position="44"/>
    </location>
</feature>
<evidence type="ECO:0000313" key="3">
    <source>
        <dbReference type="EMBL" id="KAH7304991.1"/>
    </source>
</evidence>
<dbReference type="Gene3D" id="1.10.10.1210">
    <property type="entry name" value="MAGE homology domain, winged helix WH2 motif"/>
    <property type="match status" value="1"/>
</dbReference>
<feature type="compositionally biased region" description="Basic and acidic residues" evidence="1">
    <location>
        <begin position="20"/>
        <end position="30"/>
    </location>
</feature>
<dbReference type="InterPro" id="IPR041899">
    <property type="entry name" value="MAGE_WH2"/>
</dbReference>
<comment type="caution">
    <text evidence="3">The sequence shown here is derived from an EMBL/GenBank/DDBJ whole genome shotgun (WGS) entry which is preliminary data.</text>
</comment>
<dbReference type="Proteomes" id="UP000813444">
    <property type="component" value="Unassembled WGS sequence"/>
</dbReference>
<feature type="domain" description="MAGE" evidence="2">
    <location>
        <begin position="62"/>
        <end position="261"/>
    </location>
</feature>
<dbReference type="Gene3D" id="1.10.10.1200">
    <property type="entry name" value="MAGE homology domain, winged helix WH1 motif"/>
    <property type="match status" value="1"/>
</dbReference>
<dbReference type="Pfam" id="PF01454">
    <property type="entry name" value="MAGE"/>
    <property type="match status" value="1"/>
</dbReference>
<feature type="region of interest" description="Disordered" evidence="1">
    <location>
        <begin position="282"/>
        <end position="308"/>
    </location>
</feature>
<accession>A0A8K0SFH9</accession>
<dbReference type="AlphaFoldDB" id="A0A8K0SFH9"/>
<dbReference type="PANTHER" id="PTHR11736">
    <property type="entry name" value="MELANOMA-ASSOCIATED ANTIGEN MAGE ANTIGEN"/>
    <property type="match status" value="1"/>
</dbReference>
<organism evidence="3 4">
    <name type="scientific">Stachybotrys elegans</name>
    <dbReference type="NCBI Taxonomy" id="80388"/>
    <lineage>
        <taxon>Eukaryota</taxon>
        <taxon>Fungi</taxon>
        <taxon>Dikarya</taxon>
        <taxon>Ascomycota</taxon>
        <taxon>Pezizomycotina</taxon>
        <taxon>Sordariomycetes</taxon>
        <taxon>Hypocreomycetidae</taxon>
        <taxon>Hypocreales</taxon>
        <taxon>Stachybotryaceae</taxon>
        <taxon>Stachybotrys</taxon>
    </lineage>
</organism>
<dbReference type="InterPro" id="IPR041898">
    <property type="entry name" value="MAGE_WH1"/>
</dbReference>
<dbReference type="EMBL" id="JAGPNK010000020">
    <property type="protein sequence ID" value="KAH7304991.1"/>
    <property type="molecule type" value="Genomic_DNA"/>
</dbReference>
<evidence type="ECO:0000313" key="4">
    <source>
        <dbReference type="Proteomes" id="UP000813444"/>
    </source>
</evidence>
<dbReference type="OrthoDB" id="205198at2759"/>